<comment type="catalytic activity">
    <reaction evidence="1">
        <text>ATP + H2O = ADP + phosphate + H(+)</text>
        <dbReference type="Rhea" id="RHEA:13065"/>
        <dbReference type="ChEBI" id="CHEBI:15377"/>
        <dbReference type="ChEBI" id="CHEBI:15378"/>
        <dbReference type="ChEBI" id="CHEBI:30616"/>
        <dbReference type="ChEBI" id="CHEBI:43474"/>
        <dbReference type="ChEBI" id="CHEBI:456216"/>
    </reaction>
</comment>
<evidence type="ECO:0008006" key="6">
    <source>
        <dbReference type="Google" id="ProtNLM"/>
    </source>
</evidence>
<evidence type="ECO:0000256" key="3">
    <source>
        <dbReference type="SAM" id="MobiDB-lite"/>
    </source>
</evidence>
<dbReference type="PANTHER" id="PTHR11937">
    <property type="entry name" value="ACTIN"/>
    <property type="match status" value="1"/>
</dbReference>
<dbReference type="SMART" id="SM00268">
    <property type="entry name" value="ACTIN"/>
    <property type="match status" value="1"/>
</dbReference>
<dbReference type="Gene3D" id="3.30.420.40">
    <property type="match status" value="2"/>
</dbReference>
<feature type="region of interest" description="Disordered" evidence="3">
    <location>
        <begin position="366"/>
        <end position="407"/>
    </location>
</feature>
<dbReference type="Gene3D" id="3.90.640.10">
    <property type="entry name" value="Actin, Chain A, domain 4"/>
    <property type="match status" value="1"/>
</dbReference>
<dbReference type="Proteomes" id="UP000244803">
    <property type="component" value="Chromosome 1"/>
</dbReference>
<dbReference type="SUPFAM" id="SSF53067">
    <property type="entry name" value="Actin-like ATPase domain"/>
    <property type="match status" value="2"/>
</dbReference>
<dbReference type="InterPro" id="IPR004000">
    <property type="entry name" value="Actin"/>
</dbReference>
<dbReference type="AlphaFoldDB" id="A0A976M3T5"/>
<feature type="region of interest" description="Disordered" evidence="3">
    <location>
        <begin position="45"/>
        <end position="70"/>
    </location>
</feature>
<reference evidence="4" key="1">
    <citation type="submission" date="2022-07" db="EMBL/GenBank/DDBJ databases">
        <title>Evaluation of T. orientalis genome assembly methods using nanopore sequencing and analysis of variation between genomes.</title>
        <authorList>
            <person name="Yam J."/>
            <person name="Micallef M.L."/>
            <person name="Liu M."/>
            <person name="Djordjevic S.P."/>
            <person name="Bogema D.R."/>
            <person name="Jenkins C."/>
        </authorList>
    </citation>
    <scope>NUCLEOTIDE SEQUENCE</scope>
    <source>
        <strain evidence="4">Fish Creek</strain>
    </source>
</reference>
<dbReference type="InterPro" id="IPR043129">
    <property type="entry name" value="ATPase_NBD"/>
</dbReference>
<feature type="compositionally biased region" description="Polar residues" evidence="3">
    <location>
        <begin position="58"/>
        <end position="70"/>
    </location>
</feature>
<proteinExistence type="inferred from homology"/>
<accession>A0A976M3T5</accession>
<dbReference type="OrthoDB" id="6220758at2759"/>
<sequence length="542" mass="60567">MDASAYSALPRVVLDNGSGYVKFGLSSNKKPPYVAPNCIGHPKKKVSAHYSDSHSSSNVDQGTGHSTHSATDSGTFVSEYCYTLLEFFCYRPQVNSLVYDANRQRHIWDRYIGRSNLTNANGIISPGNLLSVNPETTSICVTEPNLCPAQSRQLSAEIIFEDFGFPLACFLSSQRASAYFYETLKSKNKTGFSLNCYPNEPSPQKSEDISCCLVIDCGFGSTHSVPFVNGEPLQNAALRTAVAGSICNSYLKNITAMRSVNLEFNELVVQHMKEESCYVSRDFDLELRAAKKIQNLYGTRLSHQYILPIYTSRSKTHMLKHFTNYRKARPPLLTEHNEEFIKLVADGKIKDPEYIKSVITDQYVNNEGSGNKEESGSRQSEVLNGESAREGLEQGQENYDDQGNEDTDDQCVNLFSERFSVPEILFSPQDIKLKDCGIVDLAYRSISLCPPVVQPLLARNIFVCGGSTKYHGFIHRFYKDLRSLIPQAWDLGIYSIDDPSVASFYGAKHWTNNDTLFLSNAITRNAYLENGGSVIKIDELLN</sequence>
<protein>
    <recommendedName>
        <fullName evidence="6">Actin</fullName>
    </recommendedName>
</protein>
<gene>
    <name evidence="4" type="ORF">MACJ_000272</name>
</gene>
<dbReference type="Pfam" id="PF00022">
    <property type="entry name" value="Actin"/>
    <property type="match status" value="1"/>
</dbReference>
<comment type="similarity">
    <text evidence="2">Belongs to the actin family.</text>
</comment>
<feature type="compositionally biased region" description="Acidic residues" evidence="3">
    <location>
        <begin position="398"/>
        <end position="407"/>
    </location>
</feature>
<name>A0A976M3T5_THEOR</name>
<evidence type="ECO:0000313" key="4">
    <source>
        <dbReference type="EMBL" id="UKJ87832.1"/>
    </source>
</evidence>
<evidence type="ECO:0000256" key="1">
    <source>
        <dbReference type="ARBA" id="ARBA00049360"/>
    </source>
</evidence>
<feature type="compositionally biased region" description="Low complexity" evidence="3">
    <location>
        <begin position="48"/>
        <end position="57"/>
    </location>
</feature>
<evidence type="ECO:0000313" key="5">
    <source>
        <dbReference type="Proteomes" id="UP000244803"/>
    </source>
</evidence>
<organism evidence="4 5">
    <name type="scientific">Theileria orientalis</name>
    <dbReference type="NCBI Taxonomy" id="68886"/>
    <lineage>
        <taxon>Eukaryota</taxon>
        <taxon>Sar</taxon>
        <taxon>Alveolata</taxon>
        <taxon>Apicomplexa</taxon>
        <taxon>Aconoidasida</taxon>
        <taxon>Piroplasmida</taxon>
        <taxon>Theileriidae</taxon>
        <taxon>Theileria</taxon>
    </lineage>
</organism>
<evidence type="ECO:0000256" key="2">
    <source>
        <dbReference type="RuleBase" id="RU000487"/>
    </source>
</evidence>
<dbReference type="EMBL" id="CP056065">
    <property type="protein sequence ID" value="UKJ87832.1"/>
    <property type="molecule type" value="Genomic_DNA"/>
</dbReference>